<evidence type="ECO:0000313" key="2">
    <source>
        <dbReference type="Proteomes" id="UP000019772"/>
    </source>
</evidence>
<dbReference type="InterPro" id="IPR056209">
    <property type="entry name" value="SU10_adaptor"/>
</dbReference>
<proteinExistence type="predicted"/>
<dbReference type="Proteomes" id="UP000019772">
    <property type="component" value="Chromosome"/>
</dbReference>
<keyword evidence="2" id="KW-1185">Reference proteome</keyword>
<dbReference type="AlphaFoldDB" id="X4ZHE5"/>
<dbReference type="OrthoDB" id="9826427at2"/>
<dbReference type="KEGG" id="psab:PSAB_06095"/>
<dbReference type="Pfam" id="PF24175">
    <property type="entry name" value="SU10_adaptor"/>
    <property type="match status" value="1"/>
</dbReference>
<gene>
    <name evidence="1" type="ORF">PSAB_06095</name>
</gene>
<accession>X4ZHE5</accession>
<reference evidence="1 2" key="1">
    <citation type="journal article" date="2014" name="PLoS Genet.">
        <title>Comparative Genomic Analysis of N2-Fixing and Non-N2-Fixing Paenibacillus spp.: Organization, Evolution and Expression of the Nitrogen Fixation Genes.</title>
        <authorList>
            <person name="Xie J.B."/>
            <person name="Du Z."/>
            <person name="Bai L."/>
            <person name="Tian C."/>
            <person name="Zhang Y."/>
            <person name="Xie J.Y."/>
            <person name="Wang T."/>
            <person name="Liu X."/>
            <person name="Chen X."/>
            <person name="Cheng Q."/>
            <person name="Chen S."/>
            <person name="Li J."/>
        </authorList>
    </citation>
    <scope>NUCLEOTIDE SEQUENCE [LARGE SCALE GENOMIC DNA]</scope>
    <source>
        <strain evidence="1 2">T27</strain>
    </source>
</reference>
<dbReference type="STRING" id="1268072.PSAB_06095"/>
<dbReference type="HOGENOM" id="CLU_1260425_0_0_9"/>
<dbReference type="PATRIC" id="fig|1268072.3.peg.1264"/>
<sequence>MVTTGDLLPTIKKLTASFVEEIGSNDTDQNFYLFQYINHALRKLASVAYNQKDSDLLAISGDGYVTFKKSGQDITNMYAPLRILDPNWRDVQKRVSFADTRGWWRESYNTQIHIKGIALTANPLPSGNYTLQYIAYPAAVSSESSLVEFPDAGTMGLCYYCSALIVESLDNAKDLAAHYYSLADSHLEVATQANIEGRGTSSGGYVPSLVNAQLYRNQK</sequence>
<name>X4ZHE5_9BACL</name>
<protein>
    <submittedName>
        <fullName evidence="1">Uncharacterized protein</fullName>
    </submittedName>
</protein>
<dbReference type="EMBL" id="CP004078">
    <property type="protein sequence ID" value="AHV96155.1"/>
    <property type="molecule type" value="Genomic_DNA"/>
</dbReference>
<dbReference type="RefSeq" id="WP_025333718.1">
    <property type="nucleotide sequence ID" value="NZ_CP004078.1"/>
</dbReference>
<organism evidence="1 2">
    <name type="scientific">Paenibacillus sabinae T27</name>
    <dbReference type="NCBI Taxonomy" id="1268072"/>
    <lineage>
        <taxon>Bacteria</taxon>
        <taxon>Bacillati</taxon>
        <taxon>Bacillota</taxon>
        <taxon>Bacilli</taxon>
        <taxon>Bacillales</taxon>
        <taxon>Paenibacillaceae</taxon>
        <taxon>Paenibacillus</taxon>
    </lineage>
</organism>
<evidence type="ECO:0000313" key="1">
    <source>
        <dbReference type="EMBL" id="AHV96155.1"/>
    </source>
</evidence>
<dbReference type="eggNOG" id="ENOG50306VA">
    <property type="taxonomic scope" value="Bacteria"/>
</dbReference>